<dbReference type="OrthoDB" id="839172at2"/>
<dbReference type="EMBL" id="AJYA01000005">
    <property type="protein sequence ID" value="EIM78468.1"/>
    <property type="molecule type" value="Genomic_DNA"/>
</dbReference>
<gene>
    <name evidence="2" type="ORF">A3SI_02878</name>
</gene>
<feature type="coiled-coil region" evidence="1">
    <location>
        <begin position="82"/>
        <end position="110"/>
    </location>
</feature>
<accession>I5C9G6</accession>
<dbReference type="RefSeq" id="WP_009053470.1">
    <property type="nucleotide sequence ID" value="NZ_AJYA01000005.1"/>
</dbReference>
<keyword evidence="1" id="KW-0175">Coiled coil</keyword>
<name>I5C9G6_9BACT</name>
<evidence type="ECO:0000256" key="1">
    <source>
        <dbReference type="SAM" id="Coils"/>
    </source>
</evidence>
<dbReference type="AlphaFoldDB" id="I5C9G6"/>
<comment type="caution">
    <text evidence="2">The sequence shown here is derived from an EMBL/GenBank/DDBJ whole genome shotgun (WGS) entry which is preliminary data.</text>
</comment>
<dbReference type="Proteomes" id="UP000005551">
    <property type="component" value="Unassembled WGS sequence"/>
</dbReference>
<sequence length="180" mass="20495">MKTTILSVGVSVVLLFACGKEMSVEERFVYEGNKIVDVETGDEYVMVDNEEVFVVTHEDGTKEEIPVTETPFYESVLTDDYINAWKEDLAKQEEALLTEKKNMLRAARAERYAQYDDDALLKAFQKAHKEEADLSRQLDLMGELIARGVVSEDEAPELLEIEEPILDFDIELEEPVEDPV</sequence>
<protein>
    <recommendedName>
        <fullName evidence="4">Lipoprotein</fullName>
    </recommendedName>
</protein>
<keyword evidence="3" id="KW-1185">Reference proteome</keyword>
<proteinExistence type="predicted"/>
<dbReference type="STRING" id="1189621.A3SI_02878"/>
<organism evidence="2 3">
    <name type="scientific">Nitritalea halalkaliphila LW7</name>
    <dbReference type="NCBI Taxonomy" id="1189621"/>
    <lineage>
        <taxon>Bacteria</taxon>
        <taxon>Pseudomonadati</taxon>
        <taxon>Bacteroidota</taxon>
        <taxon>Cytophagia</taxon>
        <taxon>Cytophagales</taxon>
        <taxon>Cyclobacteriaceae</taxon>
        <taxon>Nitritalea</taxon>
    </lineage>
</organism>
<evidence type="ECO:0000313" key="3">
    <source>
        <dbReference type="Proteomes" id="UP000005551"/>
    </source>
</evidence>
<evidence type="ECO:0000313" key="2">
    <source>
        <dbReference type="EMBL" id="EIM78468.1"/>
    </source>
</evidence>
<dbReference type="PROSITE" id="PS51257">
    <property type="entry name" value="PROKAR_LIPOPROTEIN"/>
    <property type="match status" value="1"/>
</dbReference>
<reference evidence="2 3" key="1">
    <citation type="submission" date="2012-05" db="EMBL/GenBank/DDBJ databases">
        <title>Genome sequence of Nitritalea halalkaliphila LW7.</title>
        <authorList>
            <person name="Jangir P.K."/>
            <person name="Singh A."/>
            <person name="Shivaji S."/>
            <person name="Sharma R."/>
        </authorList>
    </citation>
    <scope>NUCLEOTIDE SEQUENCE [LARGE SCALE GENOMIC DNA]</scope>
    <source>
        <strain evidence="2 3">LW7</strain>
    </source>
</reference>
<evidence type="ECO:0008006" key="4">
    <source>
        <dbReference type="Google" id="ProtNLM"/>
    </source>
</evidence>